<keyword evidence="5" id="KW-1185">Reference proteome</keyword>
<feature type="transmembrane region" description="Helical" evidence="2">
    <location>
        <begin position="124"/>
        <end position="144"/>
    </location>
</feature>
<sequence>MGMFFTICIFLILFLIAWIDGKTKRIPDRLLAVLLAAEICAVPFFPEIEMAERGMGILCVSVPLLMLNLIRPGAFGGGDIKLSAVSGMFLGWRRMADAFLLALFMAGGYAFRLLAGKKKGRRDCFAFGPFLCMGIMTAFFMIFMGKSPGYLYKHVSCHM</sequence>
<feature type="transmembrane region" description="Helical" evidence="2">
    <location>
        <begin position="57"/>
        <end position="75"/>
    </location>
</feature>
<dbReference type="PANTHER" id="PTHR30487">
    <property type="entry name" value="TYPE 4 PREPILIN-LIKE PROTEINS LEADER PEPTIDE-PROCESSING ENZYME"/>
    <property type="match status" value="1"/>
</dbReference>
<comment type="similarity">
    <text evidence="1">Belongs to the peptidase A24 family.</text>
</comment>
<evidence type="ECO:0000259" key="3">
    <source>
        <dbReference type="Pfam" id="PF01478"/>
    </source>
</evidence>
<comment type="caution">
    <text evidence="4">The sequence shown here is derived from an EMBL/GenBank/DDBJ whole genome shotgun (WGS) entry which is preliminary data.</text>
</comment>
<reference evidence="4 5" key="1">
    <citation type="journal article" date="2021" name="ISME Commun">
        <title>Automated analysis of genomic sequences facilitates high-throughput and comprehensive description of bacteria.</title>
        <authorList>
            <person name="Hitch T.C.A."/>
        </authorList>
    </citation>
    <scope>NUCLEOTIDE SEQUENCE [LARGE SCALE GENOMIC DNA]</scope>
    <source>
        <strain evidence="4 5">Sanger_03</strain>
    </source>
</reference>
<dbReference type="Pfam" id="PF01478">
    <property type="entry name" value="Peptidase_A24"/>
    <property type="match status" value="1"/>
</dbReference>
<evidence type="ECO:0000313" key="4">
    <source>
        <dbReference type="EMBL" id="MCU6686358.1"/>
    </source>
</evidence>
<evidence type="ECO:0000313" key="5">
    <source>
        <dbReference type="Proteomes" id="UP001652431"/>
    </source>
</evidence>
<dbReference type="InterPro" id="IPR000045">
    <property type="entry name" value="Prepilin_IV_endopep_pep"/>
</dbReference>
<evidence type="ECO:0000256" key="1">
    <source>
        <dbReference type="ARBA" id="ARBA00005801"/>
    </source>
</evidence>
<proteinExistence type="inferred from homology"/>
<feature type="domain" description="Prepilin type IV endopeptidase peptidase" evidence="3">
    <location>
        <begin position="8"/>
        <end position="110"/>
    </location>
</feature>
<dbReference type="InterPro" id="IPR050882">
    <property type="entry name" value="Prepilin_peptidase/N-MTase"/>
</dbReference>
<dbReference type="Gene3D" id="1.20.120.1220">
    <property type="match status" value="1"/>
</dbReference>
<accession>A0ABT2RLR8</accession>
<keyword evidence="2" id="KW-0472">Membrane</keyword>
<dbReference type="RefSeq" id="WP_158369439.1">
    <property type="nucleotide sequence ID" value="NZ_JAOQJU010000006.1"/>
</dbReference>
<dbReference type="Proteomes" id="UP001652431">
    <property type="component" value="Unassembled WGS sequence"/>
</dbReference>
<gene>
    <name evidence="4" type="ORF">OCV99_07315</name>
</gene>
<protein>
    <submittedName>
        <fullName evidence="4">A24 family peptidase</fullName>
    </submittedName>
</protein>
<keyword evidence="2" id="KW-0812">Transmembrane</keyword>
<evidence type="ECO:0000256" key="2">
    <source>
        <dbReference type="SAM" id="Phobius"/>
    </source>
</evidence>
<dbReference type="PANTHER" id="PTHR30487:SF0">
    <property type="entry name" value="PREPILIN LEADER PEPTIDASE_N-METHYLTRANSFERASE-RELATED"/>
    <property type="match status" value="1"/>
</dbReference>
<feature type="transmembrane region" description="Helical" evidence="2">
    <location>
        <begin position="95"/>
        <end position="115"/>
    </location>
</feature>
<organism evidence="4 5">
    <name type="scientific">Dorea acetigenes</name>
    <dbReference type="NCBI Taxonomy" id="2981787"/>
    <lineage>
        <taxon>Bacteria</taxon>
        <taxon>Bacillati</taxon>
        <taxon>Bacillota</taxon>
        <taxon>Clostridia</taxon>
        <taxon>Lachnospirales</taxon>
        <taxon>Lachnospiraceae</taxon>
        <taxon>Dorea</taxon>
    </lineage>
</organism>
<name>A0ABT2RLR8_9FIRM</name>
<dbReference type="EMBL" id="JAOQJU010000006">
    <property type="protein sequence ID" value="MCU6686358.1"/>
    <property type="molecule type" value="Genomic_DNA"/>
</dbReference>
<feature type="transmembrane region" description="Helical" evidence="2">
    <location>
        <begin position="29"/>
        <end position="45"/>
    </location>
</feature>
<keyword evidence="2" id="KW-1133">Transmembrane helix</keyword>